<dbReference type="PANTHER" id="PTHR11352">
    <property type="entry name" value="PROLIFERATING CELL NUCLEAR ANTIGEN"/>
    <property type="match status" value="1"/>
</dbReference>
<dbReference type="InterPro" id="IPR022649">
    <property type="entry name" value="Pr_cel_nuc_antig_C"/>
</dbReference>
<comment type="function">
    <text evidence="4">Sliding clamp subunit that acts as a moving platform for DNA processing. Responsible for tethering the catalytic subunit of DNA polymerase and other proteins to DNA during high-speed replication.</text>
</comment>
<dbReference type="NCBIfam" id="NF002220">
    <property type="entry name" value="PRK01115.1-3"/>
    <property type="match status" value="1"/>
</dbReference>
<dbReference type="AlphaFoldDB" id="F4FXX1"/>
<evidence type="ECO:0000256" key="4">
    <source>
        <dbReference type="HAMAP-Rule" id="MF_00317"/>
    </source>
</evidence>
<comment type="subunit">
    <text evidence="4">Homotrimer. The subunits circularize to form a toroid; DNA passes through its center. Replication factor C (RFC) is required to load the toroid on the DNA.</text>
</comment>
<dbReference type="STRING" id="1006006.Mcup_0059"/>
<dbReference type="KEGG" id="mcn:Mcup_0059"/>
<organism evidence="9 10">
    <name type="scientific">Metallosphaera cuprina (strain Ar-4)</name>
    <dbReference type="NCBI Taxonomy" id="1006006"/>
    <lineage>
        <taxon>Archaea</taxon>
        <taxon>Thermoproteota</taxon>
        <taxon>Thermoprotei</taxon>
        <taxon>Sulfolobales</taxon>
        <taxon>Sulfolobaceae</taxon>
        <taxon>Metallosphaera</taxon>
    </lineage>
</organism>
<comment type="function">
    <text evidence="6">Sliding clamp subunit. Responsible for tethering the catalytic subunit of DNA polymerase to DNA during high-speed replication.</text>
</comment>
<dbReference type="InterPro" id="IPR046938">
    <property type="entry name" value="DNA_clamp_sf"/>
</dbReference>
<dbReference type="PATRIC" id="fig|1006006.8.peg.58"/>
<dbReference type="GO" id="GO:0030337">
    <property type="term" value="F:DNA polymerase processivity factor activity"/>
    <property type="evidence" value="ECO:0007669"/>
    <property type="project" value="UniProtKB-UniRule"/>
</dbReference>
<dbReference type="GO" id="GO:0006272">
    <property type="term" value="P:leading strand elongation"/>
    <property type="evidence" value="ECO:0007669"/>
    <property type="project" value="TreeGrafter"/>
</dbReference>
<keyword evidence="3 4" id="KW-0238">DNA-binding</keyword>
<dbReference type="HAMAP" id="MF_00317">
    <property type="entry name" value="DNApol_clamp_arch"/>
    <property type="match status" value="1"/>
</dbReference>
<gene>
    <name evidence="4" type="primary">pcn</name>
    <name evidence="9" type="ordered locus">Mcup_0059</name>
</gene>
<evidence type="ECO:0000256" key="2">
    <source>
        <dbReference type="ARBA" id="ARBA00022705"/>
    </source>
</evidence>
<comment type="similarity">
    <text evidence="1 4 5">Belongs to the PCNA family.</text>
</comment>
<dbReference type="Proteomes" id="UP000007812">
    <property type="component" value="Chromosome"/>
</dbReference>
<dbReference type="OrthoDB" id="14749at2157"/>
<dbReference type="PANTHER" id="PTHR11352:SF0">
    <property type="entry name" value="PROLIFERATING CELL NUCLEAR ANTIGEN"/>
    <property type="match status" value="1"/>
</dbReference>
<reference evidence="9 10" key="1">
    <citation type="journal article" date="2011" name="J. Bacteriol.">
        <title>Complete genome sequence of Metallosphaera cuprina, a metal sulfide-oxidizing archaeon from a hot spring.</title>
        <authorList>
            <person name="Liu L.J."/>
            <person name="You X.Y."/>
            <person name="Zheng H."/>
            <person name="Wang S."/>
            <person name="Jiang C.Y."/>
            <person name="Liu S.J."/>
        </authorList>
    </citation>
    <scope>NUCLEOTIDE SEQUENCE [LARGE SCALE GENOMIC DNA]</scope>
    <source>
        <strain evidence="9 10">Ar-4</strain>
    </source>
</reference>
<keyword evidence="2 4" id="KW-0235">DNA replication</keyword>
<dbReference type="SUPFAM" id="SSF55979">
    <property type="entry name" value="DNA clamp"/>
    <property type="match status" value="2"/>
</dbReference>
<dbReference type="CDD" id="cd00577">
    <property type="entry name" value="PCNA"/>
    <property type="match status" value="1"/>
</dbReference>
<keyword evidence="10" id="KW-1185">Reference proteome</keyword>
<accession>F4FXX1</accession>
<evidence type="ECO:0000256" key="6">
    <source>
        <dbReference type="RuleBase" id="RU003673"/>
    </source>
</evidence>
<feature type="domain" description="Proliferating cell nuclear antigen PCNA C-terminal" evidence="8">
    <location>
        <begin position="126"/>
        <end position="242"/>
    </location>
</feature>
<evidence type="ECO:0000256" key="3">
    <source>
        <dbReference type="ARBA" id="ARBA00023125"/>
    </source>
</evidence>
<dbReference type="NCBIfam" id="TIGR00590">
    <property type="entry name" value="pcna"/>
    <property type="match status" value="1"/>
</dbReference>
<dbReference type="GO" id="GO:0003677">
    <property type="term" value="F:DNA binding"/>
    <property type="evidence" value="ECO:0007669"/>
    <property type="project" value="UniProtKB-UniRule"/>
</dbReference>
<dbReference type="Pfam" id="PF00705">
    <property type="entry name" value="PCNA_N"/>
    <property type="match status" value="1"/>
</dbReference>
<evidence type="ECO:0000256" key="5">
    <source>
        <dbReference type="RuleBase" id="RU003671"/>
    </source>
</evidence>
<dbReference type="PRINTS" id="PR00339">
    <property type="entry name" value="PCNACYCLIN"/>
</dbReference>
<dbReference type="Gene3D" id="3.70.10.10">
    <property type="match status" value="1"/>
</dbReference>
<name>F4FXX1_METCR</name>
<proteinExistence type="inferred from homology"/>
<evidence type="ECO:0000259" key="7">
    <source>
        <dbReference type="Pfam" id="PF00705"/>
    </source>
</evidence>
<evidence type="ECO:0000259" key="8">
    <source>
        <dbReference type="Pfam" id="PF02747"/>
    </source>
</evidence>
<dbReference type="eggNOG" id="arCOG00488">
    <property type="taxonomic scope" value="Archaea"/>
</dbReference>
<dbReference type="Pfam" id="PF02747">
    <property type="entry name" value="PCNA_C"/>
    <property type="match status" value="1"/>
</dbReference>
<evidence type="ECO:0000313" key="9">
    <source>
        <dbReference type="EMBL" id="AEB94169.1"/>
    </source>
</evidence>
<evidence type="ECO:0000313" key="10">
    <source>
        <dbReference type="Proteomes" id="UP000007812"/>
    </source>
</evidence>
<evidence type="ECO:0000256" key="1">
    <source>
        <dbReference type="ARBA" id="ARBA00010462"/>
    </source>
</evidence>
<protein>
    <recommendedName>
        <fullName evidence="4">DNA polymerase sliding clamp</fullName>
    </recommendedName>
    <alternativeName>
        <fullName evidence="4">Proliferating cell nuclear antigen homolog</fullName>
        <shortName evidence="4">PCNA</shortName>
    </alternativeName>
</protein>
<dbReference type="HOGENOM" id="CLU_043978_1_0_2"/>
<sequence>MRIVYSNAMDFKVIIEALTRLIDEATLSFTNAGLDLTAIDRAHISLLKLHFPKEAFEEFDVNDQLNFGFNTQYLEKIMSSARKKEKMEIEINDESQAIIRMLGDPRKEFIVRNIEVPVQEIPELKLDYDVRAKINSSGFKKAISEISSVSDSVEIDSNESELKLRSKGEVEVEVEFTKDIGGLQEIELKKPSVSSYSSEYLEDILILTRLSGFINLLYAEQKPLQLEFNMENGGNVVYLLAPQMG</sequence>
<feature type="domain" description="Proliferating cell nuclear antigen PCNA N-terminal" evidence="7">
    <location>
        <begin position="7"/>
        <end position="110"/>
    </location>
</feature>
<dbReference type="RefSeq" id="WP_013736671.1">
    <property type="nucleotide sequence ID" value="NC_015435.1"/>
</dbReference>
<dbReference type="GeneID" id="10494231"/>
<dbReference type="GO" id="GO:0006275">
    <property type="term" value="P:regulation of DNA replication"/>
    <property type="evidence" value="ECO:0007669"/>
    <property type="project" value="UniProtKB-UniRule"/>
</dbReference>
<dbReference type="InterPro" id="IPR022648">
    <property type="entry name" value="Pr_cel_nuc_antig_N"/>
</dbReference>
<dbReference type="EMBL" id="CP002656">
    <property type="protein sequence ID" value="AEB94169.1"/>
    <property type="molecule type" value="Genomic_DNA"/>
</dbReference>
<dbReference type="InterPro" id="IPR000730">
    <property type="entry name" value="Pr_cel_nuc_antig"/>
</dbReference>